<dbReference type="GO" id="GO:0007166">
    <property type="term" value="P:cell surface receptor signaling pathway"/>
    <property type="evidence" value="ECO:0007669"/>
    <property type="project" value="InterPro"/>
</dbReference>
<dbReference type="SMR" id="E7FF72"/>
<proteinExistence type="inferred from homology"/>
<dbReference type="PhylomeDB" id="E7FF72"/>
<evidence type="ECO:0000313" key="14">
    <source>
        <dbReference type="RefSeq" id="XP_005160858.1"/>
    </source>
</evidence>
<comment type="similarity">
    <text evidence="2">Belongs to the G-protein coupled receptor 2 family. Adhesion G-protein coupled receptor (ADGR) subfamily.</text>
</comment>
<reference evidence="13" key="1">
    <citation type="submission" date="2011-06" db="UniProtKB">
        <authorList>
            <consortium name="Ensembl"/>
        </authorList>
    </citation>
    <scope>IDENTIFICATION</scope>
    <source>
        <strain evidence="13">Tuebingen</strain>
    </source>
</reference>
<evidence type="ECO:0000256" key="2">
    <source>
        <dbReference type="ARBA" id="ARBA00007343"/>
    </source>
</evidence>
<dbReference type="AGR" id="ZFIN:ZDB-GENE-121214-165"/>
<dbReference type="GO" id="GO:0004930">
    <property type="term" value="F:G protein-coupled receptor activity"/>
    <property type="evidence" value="ECO:0000318"/>
    <property type="project" value="GO_Central"/>
</dbReference>
<feature type="domain" description="GAIN-B" evidence="11">
    <location>
        <begin position="216"/>
        <end position="370"/>
    </location>
</feature>
<dbReference type="EMBL" id="BX510920">
    <property type="status" value="NOT_ANNOTATED_CDS"/>
    <property type="molecule type" value="Genomic_DNA"/>
</dbReference>
<dbReference type="STRING" id="7955.ENSDARP00000100507"/>
<dbReference type="Gene3D" id="2.60.220.50">
    <property type="match status" value="1"/>
</dbReference>
<dbReference type="InterPro" id="IPR000832">
    <property type="entry name" value="GPCR_2_secretin-like"/>
</dbReference>
<feature type="transmembrane region" description="Helical" evidence="10">
    <location>
        <begin position="489"/>
        <end position="511"/>
    </location>
</feature>
<keyword evidence="6 10" id="KW-0472">Membrane</keyword>
<dbReference type="InterPro" id="IPR046338">
    <property type="entry name" value="GAIN_dom_sf"/>
</dbReference>
<keyword evidence="4 10" id="KW-0812">Transmembrane</keyword>
<dbReference type="Gene3D" id="1.20.1070.10">
    <property type="entry name" value="Rhodopsin 7-helix transmembrane proteins"/>
    <property type="match status" value="1"/>
</dbReference>
<dbReference type="Pfam" id="PF01825">
    <property type="entry name" value="GPS"/>
    <property type="match status" value="1"/>
</dbReference>
<evidence type="ECO:0000259" key="11">
    <source>
        <dbReference type="PROSITE" id="PS50221"/>
    </source>
</evidence>
<feature type="domain" description="G-protein coupled receptors family 2 profile 2" evidence="12">
    <location>
        <begin position="374"/>
        <end position="629"/>
    </location>
</feature>
<dbReference type="eggNOG" id="KOG4193">
    <property type="taxonomic scope" value="Eukaryota"/>
</dbReference>
<comment type="subcellular location">
    <subcellularLocation>
        <location evidence="1">Cell membrane</location>
        <topology evidence="1">Multi-pass membrane protein</topology>
    </subcellularLocation>
</comment>
<dbReference type="InterPro" id="IPR051587">
    <property type="entry name" value="Adhesion_GPCR"/>
</dbReference>
<feature type="transmembrane region" description="Helical" evidence="10">
    <location>
        <begin position="606"/>
        <end position="628"/>
    </location>
</feature>
<dbReference type="OMA" id="KVALLWP"/>
<dbReference type="RefSeq" id="XP_005160858.1">
    <property type="nucleotide sequence ID" value="XM_005160801.4"/>
</dbReference>
<dbReference type="PROSITE" id="PS50261">
    <property type="entry name" value="G_PROTEIN_RECEP_F2_4"/>
    <property type="match status" value="1"/>
</dbReference>
<feature type="transmembrane region" description="Helical" evidence="10">
    <location>
        <begin position="537"/>
        <end position="558"/>
    </location>
</feature>
<dbReference type="Pfam" id="PF00002">
    <property type="entry name" value="7tm_2"/>
    <property type="match status" value="1"/>
</dbReference>
<protein>
    <submittedName>
        <fullName evidence="13">Adhesion G protein-coupled receptor F11</fullName>
    </submittedName>
    <submittedName>
        <fullName evidence="14">Adhesion G protein-coupled receptor F5-like</fullName>
    </submittedName>
</protein>
<accession>E7FF72</accession>
<evidence type="ECO:0000256" key="1">
    <source>
        <dbReference type="ARBA" id="ARBA00004651"/>
    </source>
</evidence>
<dbReference type="ZFIN" id="ZDB-GENE-121214-165">
    <property type="gene designation" value="adgrf11"/>
</dbReference>
<dbReference type="SMART" id="SM00303">
    <property type="entry name" value="GPS"/>
    <property type="match status" value="1"/>
</dbReference>
<dbReference type="Bgee" id="ENSDARG00000075134">
    <property type="expression patterns" value="Expressed in pharyngeal gill and 3 other cell types or tissues"/>
</dbReference>
<accession>A0A8M2B7Q9</accession>
<evidence type="ECO:0000259" key="12">
    <source>
        <dbReference type="PROSITE" id="PS50261"/>
    </source>
</evidence>
<dbReference type="PROSITE" id="PS50221">
    <property type="entry name" value="GAIN_B"/>
    <property type="match status" value="1"/>
</dbReference>
<reference evidence="14" key="3">
    <citation type="submission" date="2025-04" db="UniProtKB">
        <authorList>
            <consortium name="RefSeq"/>
        </authorList>
    </citation>
    <scope>IDENTIFICATION</scope>
    <source>
        <strain evidence="14">Tuebingen</strain>
    </source>
</reference>
<gene>
    <name evidence="13 14 15" type="primary">adgrf11</name>
</gene>
<dbReference type="AlphaFoldDB" id="E7FF72"/>
<dbReference type="CTD" id="100537132"/>
<keyword evidence="7" id="KW-1015">Disulfide bond</keyword>
<evidence type="ECO:0000256" key="9">
    <source>
        <dbReference type="SAM" id="MobiDB-lite"/>
    </source>
</evidence>
<dbReference type="InterPro" id="IPR000203">
    <property type="entry name" value="GPS"/>
</dbReference>
<evidence type="ECO:0000256" key="3">
    <source>
        <dbReference type="ARBA" id="ARBA00022475"/>
    </source>
</evidence>
<evidence type="ECO:0000313" key="13">
    <source>
        <dbReference type="Ensembl" id="ENSDARP00000100507"/>
    </source>
</evidence>
<keyword evidence="3" id="KW-1003">Cell membrane</keyword>
<evidence type="ECO:0000256" key="8">
    <source>
        <dbReference type="ARBA" id="ARBA00023180"/>
    </source>
</evidence>
<feature type="transmembrane region" description="Helical" evidence="10">
    <location>
        <begin position="457"/>
        <end position="477"/>
    </location>
</feature>
<evidence type="ECO:0000256" key="10">
    <source>
        <dbReference type="SAM" id="Phobius"/>
    </source>
</evidence>
<feature type="transmembrane region" description="Helical" evidence="10">
    <location>
        <begin position="376"/>
        <end position="403"/>
    </location>
</feature>
<evidence type="ECO:0000313" key="15">
    <source>
        <dbReference type="ZFIN" id="ZDB-GENE-121214-165"/>
    </source>
</evidence>
<dbReference type="PANTHER" id="PTHR45813:SF4">
    <property type="entry name" value="ADHESION G PROTEIN-COUPLED RECEPTOR F5"/>
    <property type="match status" value="1"/>
</dbReference>
<dbReference type="InterPro" id="IPR032471">
    <property type="entry name" value="AGRL2-4_GAIN_subdom_A"/>
</dbReference>
<dbReference type="OrthoDB" id="10040049at2759"/>
<dbReference type="GO" id="GO:0016020">
    <property type="term" value="C:membrane"/>
    <property type="evidence" value="ECO:0007669"/>
    <property type="project" value="UniProtKB-SubCell"/>
</dbReference>
<evidence type="ECO:0000256" key="4">
    <source>
        <dbReference type="ARBA" id="ARBA00022692"/>
    </source>
</evidence>
<organism evidence="13">
    <name type="scientific">Danio rerio</name>
    <name type="common">Zebrafish</name>
    <name type="synonym">Brachydanio rerio</name>
    <dbReference type="NCBI Taxonomy" id="7955"/>
    <lineage>
        <taxon>Eukaryota</taxon>
        <taxon>Metazoa</taxon>
        <taxon>Chordata</taxon>
        <taxon>Craniata</taxon>
        <taxon>Vertebrata</taxon>
        <taxon>Euteleostomi</taxon>
        <taxon>Actinopterygii</taxon>
        <taxon>Neopterygii</taxon>
        <taxon>Teleostei</taxon>
        <taxon>Ostariophysi</taxon>
        <taxon>Cypriniformes</taxon>
        <taxon>Danionidae</taxon>
        <taxon>Danioninae</taxon>
        <taxon>Danio</taxon>
    </lineage>
</organism>
<dbReference type="Pfam" id="PF16489">
    <property type="entry name" value="GAIN"/>
    <property type="match status" value="1"/>
</dbReference>
<feature type="compositionally biased region" description="Polar residues" evidence="9">
    <location>
        <begin position="682"/>
        <end position="691"/>
    </location>
</feature>
<evidence type="ECO:0000256" key="5">
    <source>
        <dbReference type="ARBA" id="ARBA00022989"/>
    </source>
</evidence>
<dbReference type="SUPFAM" id="SSF81321">
    <property type="entry name" value="Family A G protein-coupled receptor-like"/>
    <property type="match status" value="1"/>
</dbReference>
<dbReference type="GeneTree" id="ENSGT00940000161228"/>
<dbReference type="GO" id="GO:0007189">
    <property type="term" value="P:adenylate cyclase-activating G protein-coupled receptor signaling pathway"/>
    <property type="evidence" value="ECO:0000318"/>
    <property type="project" value="GO_Central"/>
</dbReference>
<name>E7FF72_DANRE</name>
<keyword evidence="5 10" id="KW-1133">Transmembrane helix</keyword>
<reference evidence="13" key="2">
    <citation type="journal article" date="2013" name="Nature">
        <title>The zebrafish reference genome sequence and its relationship to the human genome.</title>
        <authorList>
            <consortium name="Genome Reference Consortium Zebrafish"/>
            <person name="Howe K."/>
            <person name="Clark M.D."/>
            <person name="Torroja C.F."/>
            <person name="Torrance J."/>
            <person name="Berthelot C."/>
            <person name="Muffato M."/>
            <person name="Collins J.E."/>
            <person name="Humphray S."/>
            <person name="McLaren K."/>
            <person name="Matthews L."/>
            <person name="McLaren S."/>
            <person name="Sealy I."/>
            <person name="Caccamo M."/>
            <person name="Churcher C."/>
            <person name="Scott C."/>
            <person name="Barrett J.C."/>
            <person name="Koch R."/>
            <person name="Rauch G.J."/>
            <person name="White S."/>
            <person name="Chow W."/>
            <person name="Kilian B."/>
            <person name="Quintais L.T."/>
            <person name="Guerra-Assuncao J.A."/>
            <person name="Zhou Y."/>
            <person name="Gu Y."/>
            <person name="Yen J."/>
            <person name="Vogel J.H."/>
            <person name="Eyre T."/>
            <person name="Redmond S."/>
            <person name="Banerjee R."/>
            <person name="Chi J."/>
            <person name="Fu B."/>
            <person name="Langley E."/>
            <person name="Maguire S.F."/>
            <person name="Laird G.K."/>
            <person name="Lloyd D."/>
            <person name="Kenyon E."/>
            <person name="Donaldson S."/>
            <person name="Sehra H."/>
            <person name="Almeida-King J."/>
            <person name="Loveland J."/>
            <person name="Trevanion S."/>
            <person name="Jones M."/>
            <person name="Quail M."/>
            <person name="Willey D."/>
            <person name="Hunt A."/>
            <person name="Burton J."/>
            <person name="Sims S."/>
            <person name="McLay K."/>
            <person name="Plumb B."/>
            <person name="Davis J."/>
            <person name="Clee C."/>
            <person name="Oliver K."/>
            <person name="Clark R."/>
            <person name="Riddle C."/>
            <person name="Elliot D."/>
            <person name="Eliott D."/>
            <person name="Threadgold G."/>
            <person name="Harden G."/>
            <person name="Ware D."/>
            <person name="Begum S."/>
            <person name="Mortimore B."/>
            <person name="Mortimer B."/>
            <person name="Kerry G."/>
            <person name="Heath P."/>
            <person name="Phillimore B."/>
            <person name="Tracey A."/>
            <person name="Corby N."/>
            <person name="Dunn M."/>
            <person name="Johnson C."/>
            <person name="Wood J."/>
            <person name="Clark S."/>
            <person name="Pelan S."/>
            <person name="Griffiths G."/>
            <person name="Smith M."/>
            <person name="Glithero R."/>
            <person name="Howden P."/>
            <person name="Barker N."/>
            <person name="Lloyd C."/>
            <person name="Stevens C."/>
            <person name="Harley J."/>
            <person name="Holt K."/>
            <person name="Panagiotidis G."/>
            <person name="Lovell J."/>
            <person name="Beasley H."/>
            <person name="Henderson C."/>
            <person name="Gordon D."/>
            <person name="Auger K."/>
            <person name="Wright D."/>
            <person name="Collins J."/>
            <person name="Raisen C."/>
            <person name="Dyer L."/>
            <person name="Leung K."/>
            <person name="Robertson L."/>
            <person name="Ambridge K."/>
            <person name="Leongamornlert D."/>
            <person name="McGuire S."/>
            <person name="Gilderthorp R."/>
            <person name="Griffiths C."/>
            <person name="Manthravadi D."/>
            <person name="Nichol S."/>
            <person name="Barker G."/>
            <person name="Whitehead S."/>
            <person name="Kay M."/>
            <person name="Brown J."/>
            <person name="Murnane C."/>
            <person name="Gray E."/>
            <person name="Humphries M."/>
            <person name="Sycamore N."/>
            <person name="Barker D."/>
            <person name="Saunders D."/>
            <person name="Wallis J."/>
            <person name="Babbage A."/>
            <person name="Hammond S."/>
            <person name="Mashreghi-Mohammadi M."/>
            <person name="Barr L."/>
            <person name="Martin S."/>
            <person name="Wray P."/>
            <person name="Ellington A."/>
            <person name="Matthews N."/>
            <person name="Ellwood M."/>
            <person name="Woodmansey R."/>
            <person name="Clark G."/>
            <person name="Cooper J."/>
            <person name="Cooper J."/>
            <person name="Tromans A."/>
            <person name="Grafham D."/>
            <person name="Skuce C."/>
            <person name="Pandian R."/>
            <person name="Andrews R."/>
            <person name="Harrison E."/>
            <person name="Kimberley A."/>
            <person name="Garnett J."/>
            <person name="Fosker N."/>
            <person name="Hall R."/>
            <person name="Garner P."/>
            <person name="Kelly D."/>
            <person name="Bird C."/>
            <person name="Palmer S."/>
            <person name="Gehring I."/>
            <person name="Berger A."/>
            <person name="Dooley C.M."/>
            <person name="Ersan-Urun Z."/>
            <person name="Eser C."/>
            <person name="Geiger H."/>
            <person name="Geisler M."/>
            <person name="Karotki L."/>
            <person name="Kirn A."/>
            <person name="Konantz J."/>
            <person name="Konantz M."/>
            <person name="Oberlander M."/>
            <person name="Rudolph-Geiger S."/>
            <person name="Teucke M."/>
            <person name="Lanz C."/>
            <person name="Raddatz G."/>
            <person name="Osoegawa K."/>
            <person name="Zhu B."/>
            <person name="Rapp A."/>
            <person name="Widaa S."/>
            <person name="Langford C."/>
            <person name="Yang F."/>
            <person name="Schuster S.C."/>
            <person name="Carter N.P."/>
            <person name="Harrow J."/>
            <person name="Ning Z."/>
            <person name="Herrero J."/>
            <person name="Searle S.M."/>
            <person name="Enright A."/>
            <person name="Geisler R."/>
            <person name="Plasterk R.H."/>
            <person name="Lee C."/>
            <person name="Westerfield M."/>
            <person name="de Jong P.J."/>
            <person name="Zon L.I."/>
            <person name="Postlethwait J.H."/>
            <person name="Nusslein-Volhard C."/>
            <person name="Hubbard T.J."/>
            <person name="Roest Crollius H."/>
            <person name="Rogers J."/>
            <person name="Stemple D.L."/>
        </authorList>
    </citation>
    <scope>NUCLEOTIDE SEQUENCE [LARGE SCALE GENOMIC DNA]</scope>
    <source>
        <strain evidence="13">Tuebingen</strain>
    </source>
</reference>
<dbReference type="PANTHER" id="PTHR45813">
    <property type="entry name" value="IG-LIKE DOMAIN-CONTAINING PROTEIN"/>
    <property type="match status" value="1"/>
</dbReference>
<sequence length="691" mass="76637">MASKDARTVLKYLLGFQIAILLTQLNSKDGTQNHIRERSTGVQECPGLINGPRDHFNCYKDGTLENGQKGGQLNRTCGKHNEGCQYGLGSSKPILDDRVPQVIEDLQRKAQALFVWDMPEFVAQLSTATAQHHEEITESAATVQTMVKILVHIAEISQNITFRKPEMENILQTVDILVSKKSRRTWEKLNNSKMTVNTSISLLGAVEDICSRLTHDSFVINKTSIELINTVIENSYSGKSHLPNSTTEILIQQVLKPTSLTIIILTTLHSILPARYTANGKGKPDVRINGDVVVVKVNQTLQNISFVFDTTEQSLGNPQCVFWNFHLSTWDSTGCEVKPNLSEEEKIDKITCECNHTTSFSLLMSPFFIDDKALDYITYTGLGISVLSLVISLIIGAIVWTTVTKSNSAYLRHVCLVNTNVSLLVADVCFIIGASIVQPGQLAPVGPCTAVAFSMHLFFLAFFFWMLISAMLLLYMTTMVYSQMSRAKMMAIAFFLGYGAPLLIVVITYGLTAREGKYILEADVCWLNFDETKALQIFVSLASSFTAVNVLIIIVVLYKMLIVRKQQNKETNILPTVTRVVLIVSPLFGVTWGLGIGTMLSPDYGIHLVFTILNSLQGIFNLVSGLLVNSQVRNALAERWSLRNFTSSNRTRTIQNEQVLFRPPSRNMDDVSGDLSAAAPSNLPNNMNALE</sequence>
<evidence type="ECO:0000256" key="6">
    <source>
        <dbReference type="ARBA" id="ARBA00023136"/>
    </source>
</evidence>
<feature type="region of interest" description="Disordered" evidence="9">
    <location>
        <begin position="671"/>
        <end position="691"/>
    </location>
</feature>
<dbReference type="HOGENOM" id="CLU_002753_3_6_1"/>
<dbReference type="Ensembl" id="ENSDART00000112866.4">
    <property type="protein sequence ID" value="ENSDARP00000100507.2"/>
    <property type="gene ID" value="ENSDARG00000075134.4"/>
</dbReference>
<feature type="transmembrane region" description="Helical" evidence="10">
    <location>
        <begin position="579"/>
        <end position="600"/>
    </location>
</feature>
<dbReference type="InterPro" id="IPR057244">
    <property type="entry name" value="GAIN_B"/>
</dbReference>
<keyword evidence="8" id="KW-0325">Glycoprotein</keyword>
<dbReference type="PaxDb" id="7955-ENSDARP00000100507"/>
<feature type="transmembrane region" description="Helical" evidence="10">
    <location>
        <begin position="415"/>
        <end position="437"/>
    </location>
</feature>
<dbReference type="InterPro" id="IPR017981">
    <property type="entry name" value="GPCR_2-like_7TM"/>
</dbReference>
<evidence type="ECO:0000256" key="7">
    <source>
        <dbReference type="ARBA" id="ARBA00023157"/>
    </source>
</evidence>
<dbReference type="FunFam" id="1.20.1070.10:FF:000058">
    <property type="entry name" value="Adhesion G protein-coupled receptor F5"/>
    <property type="match status" value="1"/>
</dbReference>